<protein>
    <recommendedName>
        <fullName evidence="1">non-specific serine/threonine protein kinase</fullName>
        <ecNumber evidence="1">2.7.11.1</ecNumber>
    </recommendedName>
</protein>
<sequence>MASNLLQKNTLTRSLTAPYLSSLRFESCLGSGAFGLVLKATNLANGSQTAVKFIFPPATQDGTEQKKILRECNIKALDPHQNIVKVIDTIEGSFTLSQLNGMLPEALFKNEADKSFRDLYFGRLTRVQELEGVLIQMELCGETLRQWLREKHDKLDSALHKKQYAIVKNLIAGLAHLHKNKILHRDLKPENVMFSKTGFVLPVKIGDFGLSRHLHSEQSRTNPLTSRTGTLDYRASECLDNDYSFPADLYSLGLMIWEVAQLIKSNDRSKMFDKLVNDKEVSLIELHPQIKGLRELIIALTKKSASDRFQQLEQVQKVFAQKELCDLKEGHHLTARNGEELRKLLKGATPGSKIFLIEAEYDGNFVVEGESITIVGKGEKTVFTNSGSNSFVVKGMGHRILNLKISKSGEHAGFNCLRVEGDMNSFSDLILIGGAYSVKIEGNDNKLDKIQVSVAIKGIHITGSRNTIDDICLTGDTTRYTIKFGPNAFHGWLTNSAHMSDLAAIAGFLKFYKLLESVYYTFQILRK</sequence>
<dbReference type="PROSITE" id="PS00108">
    <property type="entry name" value="PROTEIN_KINASE_ST"/>
    <property type="match status" value="1"/>
</dbReference>
<feature type="binding site" evidence="11">
    <location>
        <position position="52"/>
    </location>
    <ligand>
        <name>ATP</name>
        <dbReference type="ChEBI" id="CHEBI:30616"/>
    </ligand>
</feature>
<keyword evidence="14" id="KW-1185">Reference proteome</keyword>
<dbReference type="SUPFAM" id="SSF51126">
    <property type="entry name" value="Pectin lyase-like"/>
    <property type="match status" value="1"/>
</dbReference>
<evidence type="ECO:0000256" key="4">
    <source>
        <dbReference type="ARBA" id="ARBA00022741"/>
    </source>
</evidence>
<proteinExistence type="inferred from homology"/>
<evidence type="ECO:0000256" key="1">
    <source>
        <dbReference type="ARBA" id="ARBA00012513"/>
    </source>
</evidence>
<dbReference type="InterPro" id="IPR011050">
    <property type="entry name" value="Pectin_lyase_fold/virulence"/>
</dbReference>
<evidence type="ECO:0000256" key="11">
    <source>
        <dbReference type="PROSITE-ProRule" id="PRU10141"/>
    </source>
</evidence>
<keyword evidence="4 11" id="KW-0547">Nucleotide-binding</keyword>
<dbReference type="AlphaFoldDB" id="A0A226DWH2"/>
<keyword evidence="7" id="KW-0652">Protein synthesis inhibitor</keyword>
<dbReference type="GO" id="GO:0005524">
    <property type="term" value="F:ATP binding"/>
    <property type="evidence" value="ECO:0007669"/>
    <property type="project" value="UniProtKB-UniRule"/>
</dbReference>
<comment type="catalytic activity">
    <reaction evidence="10">
        <text>L-seryl-[protein] + ATP = O-phospho-L-seryl-[protein] + ADP + H(+)</text>
        <dbReference type="Rhea" id="RHEA:17989"/>
        <dbReference type="Rhea" id="RHEA-COMP:9863"/>
        <dbReference type="Rhea" id="RHEA-COMP:11604"/>
        <dbReference type="ChEBI" id="CHEBI:15378"/>
        <dbReference type="ChEBI" id="CHEBI:29999"/>
        <dbReference type="ChEBI" id="CHEBI:30616"/>
        <dbReference type="ChEBI" id="CHEBI:83421"/>
        <dbReference type="ChEBI" id="CHEBI:456216"/>
        <dbReference type="EC" id="2.7.11.1"/>
    </reaction>
    <physiologicalReaction direction="left-to-right" evidence="10">
        <dbReference type="Rhea" id="RHEA:17990"/>
    </physiologicalReaction>
</comment>
<organism evidence="13 14">
    <name type="scientific">Folsomia candida</name>
    <name type="common">Springtail</name>
    <dbReference type="NCBI Taxonomy" id="158441"/>
    <lineage>
        <taxon>Eukaryota</taxon>
        <taxon>Metazoa</taxon>
        <taxon>Ecdysozoa</taxon>
        <taxon>Arthropoda</taxon>
        <taxon>Hexapoda</taxon>
        <taxon>Collembola</taxon>
        <taxon>Entomobryomorpha</taxon>
        <taxon>Isotomoidea</taxon>
        <taxon>Isotomidae</taxon>
        <taxon>Proisotominae</taxon>
        <taxon>Folsomia</taxon>
    </lineage>
</organism>
<dbReference type="OrthoDB" id="4062651at2759"/>
<dbReference type="InterPro" id="IPR000719">
    <property type="entry name" value="Prot_kinase_dom"/>
</dbReference>
<dbReference type="Pfam" id="PF00069">
    <property type="entry name" value="Pkinase"/>
    <property type="match status" value="1"/>
</dbReference>
<dbReference type="EMBL" id="LNIX01000010">
    <property type="protein sequence ID" value="OXA49835.1"/>
    <property type="molecule type" value="Genomic_DNA"/>
</dbReference>
<comment type="catalytic activity">
    <reaction evidence="9">
        <text>L-threonyl-[protein] + ATP = O-phospho-L-threonyl-[protein] + ADP + H(+)</text>
        <dbReference type="Rhea" id="RHEA:46608"/>
        <dbReference type="Rhea" id="RHEA-COMP:11060"/>
        <dbReference type="Rhea" id="RHEA-COMP:11605"/>
        <dbReference type="ChEBI" id="CHEBI:15378"/>
        <dbReference type="ChEBI" id="CHEBI:30013"/>
        <dbReference type="ChEBI" id="CHEBI:30616"/>
        <dbReference type="ChEBI" id="CHEBI:61977"/>
        <dbReference type="ChEBI" id="CHEBI:456216"/>
        <dbReference type="EC" id="2.7.11.1"/>
    </reaction>
    <physiologicalReaction direction="left-to-right" evidence="9">
        <dbReference type="Rhea" id="RHEA:46609"/>
    </physiologicalReaction>
</comment>
<dbReference type="GO" id="GO:0004694">
    <property type="term" value="F:eukaryotic translation initiation factor 2alpha kinase activity"/>
    <property type="evidence" value="ECO:0007669"/>
    <property type="project" value="TreeGrafter"/>
</dbReference>
<name>A0A226DWH2_FOLCA</name>
<dbReference type="InterPro" id="IPR011009">
    <property type="entry name" value="Kinase-like_dom_sf"/>
</dbReference>
<gene>
    <name evidence="13" type="ORF">Fcan01_15446</name>
</gene>
<dbReference type="InterPro" id="IPR008271">
    <property type="entry name" value="Ser/Thr_kinase_AS"/>
</dbReference>
<dbReference type="GO" id="GO:0005634">
    <property type="term" value="C:nucleus"/>
    <property type="evidence" value="ECO:0007669"/>
    <property type="project" value="TreeGrafter"/>
</dbReference>
<dbReference type="InterPro" id="IPR017441">
    <property type="entry name" value="Protein_kinase_ATP_BS"/>
</dbReference>
<dbReference type="PROSITE" id="PS00107">
    <property type="entry name" value="PROTEIN_KINASE_ATP"/>
    <property type="match status" value="1"/>
</dbReference>
<dbReference type="Gene3D" id="1.10.510.10">
    <property type="entry name" value="Transferase(Phosphotransferase) domain 1"/>
    <property type="match status" value="1"/>
</dbReference>
<dbReference type="PROSITE" id="PS50011">
    <property type="entry name" value="PROTEIN_KINASE_DOM"/>
    <property type="match status" value="1"/>
</dbReference>
<evidence type="ECO:0000256" key="9">
    <source>
        <dbReference type="ARBA" id="ARBA00048659"/>
    </source>
</evidence>
<comment type="similarity">
    <text evidence="8">Belongs to the protein kinase superfamily. Ser/Thr protein kinase family. GCN2 subfamily.</text>
</comment>
<evidence type="ECO:0000256" key="10">
    <source>
        <dbReference type="ARBA" id="ARBA00048977"/>
    </source>
</evidence>
<dbReference type="GO" id="GO:0017148">
    <property type="term" value="P:negative regulation of translation"/>
    <property type="evidence" value="ECO:0007669"/>
    <property type="project" value="UniProtKB-KW"/>
</dbReference>
<accession>A0A226DWH2</accession>
<feature type="domain" description="Protein kinase" evidence="12">
    <location>
        <begin position="23"/>
        <end position="320"/>
    </location>
</feature>
<evidence type="ECO:0000256" key="2">
    <source>
        <dbReference type="ARBA" id="ARBA00022527"/>
    </source>
</evidence>
<evidence type="ECO:0000259" key="12">
    <source>
        <dbReference type="PROSITE" id="PS50011"/>
    </source>
</evidence>
<dbReference type="InterPro" id="IPR050339">
    <property type="entry name" value="CC_SR_Kinase"/>
</dbReference>
<evidence type="ECO:0000256" key="8">
    <source>
        <dbReference type="ARBA" id="ARBA00037982"/>
    </source>
</evidence>
<dbReference type="SMART" id="SM00220">
    <property type="entry name" value="S_TKc"/>
    <property type="match status" value="1"/>
</dbReference>
<dbReference type="Gene3D" id="3.30.200.20">
    <property type="entry name" value="Phosphorylase Kinase, domain 1"/>
    <property type="match status" value="1"/>
</dbReference>
<dbReference type="EC" id="2.7.11.1" evidence="1"/>
<keyword evidence="6 11" id="KW-0067">ATP-binding</keyword>
<dbReference type="CDD" id="cd14014">
    <property type="entry name" value="STKc_PknB_like"/>
    <property type="match status" value="1"/>
</dbReference>
<evidence type="ECO:0000256" key="3">
    <source>
        <dbReference type="ARBA" id="ARBA00022679"/>
    </source>
</evidence>
<comment type="caution">
    <text evidence="13">The sequence shown here is derived from an EMBL/GenBank/DDBJ whole genome shotgun (WGS) entry which is preliminary data.</text>
</comment>
<keyword evidence="2" id="KW-0723">Serine/threonine-protein kinase</keyword>
<evidence type="ECO:0000256" key="5">
    <source>
        <dbReference type="ARBA" id="ARBA00022777"/>
    </source>
</evidence>
<reference evidence="13 14" key="1">
    <citation type="submission" date="2015-12" db="EMBL/GenBank/DDBJ databases">
        <title>The genome of Folsomia candida.</title>
        <authorList>
            <person name="Faddeeva A."/>
            <person name="Derks M.F."/>
            <person name="Anvar Y."/>
            <person name="Smit S."/>
            <person name="Van Straalen N."/>
            <person name="Roelofs D."/>
        </authorList>
    </citation>
    <scope>NUCLEOTIDE SEQUENCE [LARGE SCALE GENOMIC DNA]</scope>
    <source>
        <strain evidence="13 14">VU population</strain>
        <tissue evidence="13">Whole body</tissue>
    </source>
</reference>
<dbReference type="GO" id="GO:0005737">
    <property type="term" value="C:cytoplasm"/>
    <property type="evidence" value="ECO:0007669"/>
    <property type="project" value="TreeGrafter"/>
</dbReference>
<evidence type="ECO:0000313" key="14">
    <source>
        <dbReference type="Proteomes" id="UP000198287"/>
    </source>
</evidence>
<dbReference type="PANTHER" id="PTHR11042:SF160">
    <property type="entry name" value="EUKARYOTIC TRANSLATION INITIATION FACTOR 2-ALPHA KINASE 1"/>
    <property type="match status" value="1"/>
</dbReference>
<dbReference type="Proteomes" id="UP000198287">
    <property type="component" value="Unassembled WGS sequence"/>
</dbReference>
<dbReference type="PANTHER" id="PTHR11042">
    <property type="entry name" value="EUKARYOTIC TRANSLATION INITIATION FACTOR 2-ALPHA KINASE EIF2-ALPHA KINASE -RELATED"/>
    <property type="match status" value="1"/>
</dbReference>
<dbReference type="SUPFAM" id="SSF56112">
    <property type="entry name" value="Protein kinase-like (PK-like)"/>
    <property type="match status" value="1"/>
</dbReference>
<evidence type="ECO:0000313" key="13">
    <source>
        <dbReference type="EMBL" id="OXA49835.1"/>
    </source>
</evidence>
<evidence type="ECO:0000256" key="7">
    <source>
        <dbReference type="ARBA" id="ARBA00023193"/>
    </source>
</evidence>
<evidence type="ECO:0000256" key="6">
    <source>
        <dbReference type="ARBA" id="ARBA00022840"/>
    </source>
</evidence>
<keyword evidence="3" id="KW-0808">Transferase</keyword>
<keyword evidence="5 13" id="KW-0418">Kinase</keyword>